<keyword evidence="1" id="KW-1133">Transmembrane helix</keyword>
<evidence type="ECO:0000313" key="3">
    <source>
        <dbReference type="Proteomes" id="UP000276133"/>
    </source>
</evidence>
<protein>
    <submittedName>
        <fullName evidence="2">Uncharacterized protein</fullName>
    </submittedName>
</protein>
<gene>
    <name evidence="2" type="ORF">BpHYR1_006649</name>
</gene>
<organism evidence="2 3">
    <name type="scientific">Brachionus plicatilis</name>
    <name type="common">Marine rotifer</name>
    <name type="synonym">Brachionus muelleri</name>
    <dbReference type="NCBI Taxonomy" id="10195"/>
    <lineage>
        <taxon>Eukaryota</taxon>
        <taxon>Metazoa</taxon>
        <taxon>Spiralia</taxon>
        <taxon>Gnathifera</taxon>
        <taxon>Rotifera</taxon>
        <taxon>Eurotatoria</taxon>
        <taxon>Monogononta</taxon>
        <taxon>Pseudotrocha</taxon>
        <taxon>Ploima</taxon>
        <taxon>Brachionidae</taxon>
        <taxon>Brachionus</taxon>
    </lineage>
</organism>
<dbReference type="AlphaFoldDB" id="A0A3M7R2C8"/>
<keyword evidence="3" id="KW-1185">Reference proteome</keyword>
<feature type="transmembrane region" description="Helical" evidence="1">
    <location>
        <begin position="59"/>
        <end position="76"/>
    </location>
</feature>
<reference evidence="2 3" key="1">
    <citation type="journal article" date="2018" name="Sci. Rep.">
        <title>Genomic signatures of local adaptation to the degree of environmental predictability in rotifers.</title>
        <authorList>
            <person name="Franch-Gras L."/>
            <person name="Hahn C."/>
            <person name="Garcia-Roger E.M."/>
            <person name="Carmona M.J."/>
            <person name="Serra M."/>
            <person name="Gomez A."/>
        </authorList>
    </citation>
    <scope>NUCLEOTIDE SEQUENCE [LARGE SCALE GENOMIC DNA]</scope>
    <source>
        <strain evidence="2">HYR1</strain>
    </source>
</reference>
<accession>A0A3M7R2C8</accession>
<dbReference type="EMBL" id="REGN01004436">
    <property type="protein sequence ID" value="RNA17524.1"/>
    <property type="molecule type" value="Genomic_DNA"/>
</dbReference>
<proteinExistence type="predicted"/>
<name>A0A3M7R2C8_BRAPC</name>
<evidence type="ECO:0000256" key="1">
    <source>
        <dbReference type="SAM" id="Phobius"/>
    </source>
</evidence>
<keyword evidence="1" id="KW-0812">Transmembrane</keyword>
<keyword evidence="1" id="KW-0472">Membrane</keyword>
<dbReference type="Proteomes" id="UP000276133">
    <property type="component" value="Unassembled WGS sequence"/>
</dbReference>
<feature type="non-terminal residue" evidence="2">
    <location>
        <position position="1"/>
    </location>
</feature>
<sequence>SSSSSSTVDLDFTTFSGSLFQCGTTLFEKNTCLALTAAAKSLNETDHLITQPSVFCHSLLHPLLFLTFLFLPLLPFKKVIIDLRIDNSKLWLLFSMSFIKYPKIHPNFLPYTYSTASTSLRLSKPYNSHRRII</sequence>
<comment type="caution">
    <text evidence="2">The sequence shown here is derived from an EMBL/GenBank/DDBJ whole genome shotgun (WGS) entry which is preliminary data.</text>
</comment>
<evidence type="ECO:0000313" key="2">
    <source>
        <dbReference type="EMBL" id="RNA17524.1"/>
    </source>
</evidence>